<sequence length="165" mass="19129">ENAVSSLTSKTITEKERQKRFSKLLNSYFDINGIGKWALGRYWRKASKSERLEYLVLFEKLIVGTYANRFSKYTKEKLTVKGSSRRGKFALVKSQINGDKEKPIRIEWRVTRPNVNYKIFDIVIEGVSMIRTQRSEFSSVIRRNGGKISGLLAALRKKTTKMNQK</sequence>
<dbReference type="InterPro" id="IPR042245">
    <property type="entry name" value="Tgt2/MlaC_sf"/>
</dbReference>
<organism evidence="1">
    <name type="scientific">marine metagenome</name>
    <dbReference type="NCBI Taxonomy" id="408172"/>
    <lineage>
        <taxon>unclassified sequences</taxon>
        <taxon>metagenomes</taxon>
        <taxon>ecological metagenomes</taxon>
    </lineage>
</organism>
<proteinExistence type="predicted"/>
<evidence type="ECO:0000313" key="1">
    <source>
        <dbReference type="EMBL" id="SVB29106.1"/>
    </source>
</evidence>
<dbReference type="EMBL" id="UINC01035926">
    <property type="protein sequence ID" value="SVB29106.1"/>
    <property type="molecule type" value="Genomic_DNA"/>
</dbReference>
<dbReference type="PANTHER" id="PTHR36573">
    <property type="entry name" value="INTERMEMBRANE PHOSPHOLIPID TRANSPORT SYSTEM BINDING PROTEIN MLAC"/>
    <property type="match status" value="1"/>
</dbReference>
<evidence type="ECO:0008006" key="2">
    <source>
        <dbReference type="Google" id="ProtNLM"/>
    </source>
</evidence>
<name>A0A382CSG8_9ZZZZ</name>
<reference evidence="1" key="1">
    <citation type="submission" date="2018-05" db="EMBL/GenBank/DDBJ databases">
        <authorList>
            <person name="Lanie J.A."/>
            <person name="Ng W.-L."/>
            <person name="Kazmierczak K.M."/>
            <person name="Andrzejewski T.M."/>
            <person name="Davidsen T.M."/>
            <person name="Wayne K.J."/>
            <person name="Tettelin H."/>
            <person name="Glass J.I."/>
            <person name="Rusch D."/>
            <person name="Podicherti R."/>
            <person name="Tsui H.-C.T."/>
            <person name="Winkler M.E."/>
        </authorList>
    </citation>
    <scope>NUCLEOTIDE SEQUENCE</scope>
</reference>
<protein>
    <recommendedName>
        <fullName evidence="2">Toluene tolerance protein</fullName>
    </recommendedName>
</protein>
<dbReference type="AlphaFoldDB" id="A0A382CSG8"/>
<dbReference type="PANTHER" id="PTHR36573:SF1">
    <property type="entry name" value="INTERMEMBRANE PHOSPHOLIPID TRANSPORT SYSTEM BINDING PROTEIN MLAC"/>
    <property type="match status" value="1"/>
</dbReference>
<accession>A0A382CSG8</accession>
<dbReference type="InterPro" id="IPR008869">
    <property type="entry name" value="MlaC/ttg2D"/>
</dbReference>
<feature type="non-terminal residue" evidence="1">
    <location>
        <position position="1"/>
    </location>
</feature>
<dbReference type="Pfam" id="PF05494">
    <property type="entry name" value="MlaC"/>
    <property type="match status" value="1"/>
</dbReference>
<gene>
    <name evidence="1" type="ORF">METZ01_LOCUS181960</name>
</gene>
<dbReference type="Gene3D" id="3.10.450.710">
    <property type="entry name" value="Tgt2/MlaC"/>
    <property type="match status" value="1"/>
</dbReference>